<reference evidence="1" key="2">
    <citation type="submission" date="2020-05" db="UniProtKB">
        <authorList>
            <consortium name="EnsemblMetazoa"/>
        </authorList>
    </citation>
    <scope>IDENTIFICATION</scope>
    <source>
        <strain evidence="1">IAEA</strain>
    </source>
</reference>
<organism evidence="1 2">
    <name type="scientific">Glossina palpalis gambiensis</name>
    <dbReference type="NCBI Taxonomy" id="67801"/>
    <lineage>
        <taxon>Eukaryota</taxon>
        <taxon>Metazoa</taxon>
        <taxon>Ecdysozoa</taxon>
        <taxon>Arthropoda</taxon>
        <taxon>Hexapoda</taxon>
        <taxon>Insecta</taxon>
        <taxon>Pterygota</taxon>
        <taxon>Neoptera</taxon>
        <taxon>Endopterygota</taxon>
        <taxon>Diptera</taxon>
        <taxon>Brachycera</taxon>
        <taxon>Muscomorpha</taxon>
        <taxon>Hippoboscoidea</taxon>
        <taxon>Glossinidae</taxon>
        <taxon>Glossina</taxon>
    </lineage>
</organism>
<evidence type="ECO:0000313" key="2">
    <source>
        <dbReference type="Proteomes" id="UP000092460"/>
    </source>
</evidence>
<keyword evidence="2" id="KW-1185">Reference proteome</keyword>
<dbReference type="EMBL" id="JXJN01002381">
    <property type="status" value="NOT_ANNOTATED_CDS"/>
    <property type="molecule type" value="Genomic_DNA"/>
</dbReference>
<proteinExistence type="predicted"/>
<name>A0A1B0ARE7_9MUSC</name>
<sequence>MIQGMHGLNFTKEILNNARLDYVKTCPTLTATGIQRPLGAANHSPLITTPNDPSPNLLPRVISFSCMRQVATRSTMQIEMRKKKHEDSIALPLAKIVCASVPSAIIQVGECQKYAYHQHIFAFISLYHSNNIAIKLILVSN</sequence>
<dbReference type="AlphaFoldDB" id="A0A1B0ARE7"/>
<dbReference type="EnsemblMetazoa" id="GPPI005767-RA">
    <property type="protein sequence ID" value="GPPI005767-PA"/>
    <property type="gene ID" value="GPPI005767"/>
</dbReference>
<accession>A0A1B0ARE7</accession>
<protein>
    <submittedName>
        <fullName evidence="1">Uncharacterized protein</fullName>
    </submittedName>
</protein>
<dbReference type="Proteomes" id="UP000092460">
    <property type="component" value="Unassembled WGS sequence"/>
</dbReference>
<reference evidence="2" key="1">
    <citation type="submission" date="2015-01" db="EMBL/GenBank/DDBJ databases">
        <authorList>
            <person name="Aksoy S."/>
            <person name="Warren W."/>
            <person name="Wilson R.K."/>
        </authorList>
    </citation>
    <scope>NUCLEOTIDE SEQUENCE [LARGE SCALE GENOMIC DNA]</scope>
    <source>
        <strain evidence="2">IAEA</strain>
    </source>
</reference>
<dbReference type="VEuPathDB" id="VectorBase:GPPI005767"/>
<evidence type="ECO:0000313" key="1">
    <source>
        <dbReference type="EnsemblMetazoa" id="GPPI005767-PA"/>
    </source>
</evidence>